<keyword evidence="3" id="KW-0472">Membrane</keyword>
<evidence type="ECO:0000313" key="5">
    <source>
        <dbReference type="EMBL" id="KAJ3255328.1"/>
    </source>
</evidence>
<keyword evidence="6" id="KW-1185">Reference proteome</keyword>
<protein>
    <recommendedName>
        <fullName evidence="4">TsaA-like domain-containing protein</fullName>
    </recommendedName>
</protein>
<comment type="caution">
    <text evidence="5">The sequence shown here is derived from an EMBL/GenBank/DDBJ whole genome shotgun (WGS) entry which is preliminary data.</text>
</comment>
<proteinExistence type="inferred from homology"/>
<dbReference type="InterPro" id="IPR023370">
    <property type="entry name" value="TrmO-like_N"/>
</dbReference>
<reference evidence="5" key="1">
    <citation type="submission" date="2020-05" db="EMBL/GenBank/DDBJ databases">
        <title>Phylogenomic resolution of chytrid fungi.</title>
        <authorList>
            <person name="Stajich J.E."/>
            <person name="Amses K."/>
            <person name="Simmons R."/>
            <person name="Seto K."/>
            <person name="Myers J."/>
            <person name="Bonds A."/>
            <person name="Quandt C.A."/>
            <person name="Barry K."/>
            <person name="Liu P."/>
            <person name="Grigoriev I."/>
            <person name="Longcore J.E."/>
            <person name="James T.Y."/>
        </authorList>
    </citation>
    <scope>NUCLEOTIDE SEQUENCE</scope>
    <source>
        <strain evidence="5">PLAUS21</strain>
    </source>
</reference>
<organism evidence="5 6">
    <name type="scientific">Boothiomyces macroporosus</name>
    <dbReference type="NCBI Taxonomy" id="261099"/>
    <lineage>
        <taxon>Eukaryota</taxon>
        <taxon>Fungi</taxon>
        <taxon>Fungi incertae sedis</taxon>
        <taxon>Chytridiomycota</taxon>
        <taxon>Chytridiomycota incertae sedis</taxon>
        <taxon>Chytridiomycetes</taxon>
        <taxon>Rhizophydiales</taxon>
        <taxon>Terramycetaceae</taxon>
        <taxon>Boothiomyces</taxon>
    </lineage>
</organism>
<evidence type="ECO:0000256" key="2">
    <source>
        <dbReference type="ARBA" id="ARBA00033753"/>
    </source>
</evidence>
<accession>A0AAD5UDX2</accession>
<gene>
    <name evidence="5" type="ORF">HK103_006351</name>
</gene>
<dbReference type="PANTHER" id="PTHR12818:SF0">
    <property type="entry name" value="TRNA (ADENINE(37)-N6)-METHYLTRANSFERASE"/>
    <property type="match status" value="1"/>
</dbReference>
<dbReference type="Proteomes" id="UP001210925">
    <property type="component" value="Unassembled WGS sequence"/>
</dbReference>
<sequence>MELKDISIGVVFGIGIATLYFTFTRKQELEIELLPGHEHCKQKIQAERVGRINAEKSLRKGVVEKICNSGYPLLTIGYIDSPYVARRGTPRQGLLVPSSRSIIKLSPELPQETLEGLATYSHLHILFLFHENTNLVKTLIANETNSDASLKSRSFSSKSKTFTNRVQSFAAKVLPPLLNGGSIGLFATRSPHRPNAIGSSLVQIVRVNVEEKTVTVAGADLVHGTPIVDLKPWGPFDCPSCIHQMVDHDLKNNYTCPKNGSRCSKFAMRIPQWVAAGLQDPYQLPVEWNDDSIHFIRNLVDSEEKHSNFYENGESQILIDAISEMLSLDIRSVHRGRGQGPMTELVGQRTNEQKTKVQDYEVDYDMLNIKFTVRFGNHHIHQDTAWVQIEKVTQINYKQ</sequence>
<keyword evidence="3" id="KW-1133">Transmembrane helix</keyword>
<dbReference type="EMBL" id="JADGKB010000068">
    <property type="protein sequence ID" value="KAJ3255328.1"/>
    <property type="molecule type" value="Genomic_DNA"/>
</dbReference>
<feature type="domain" description="TsaA-like" evidence="4">
    <location>
        <begin position="73"/>
        <end position="242"/>
    </location>
</feature>
<dbReference type="AlphaFoldDB" id="A0AAD5UDX2"/>
<dbReference type="CDD" id="cd09281">
    <property type="entry name" value="UPF0066"/>
    <property type="match status" value="1"/>
</dbReference>
<dbReference type="Pfam" id="PF01980">
    <property type="entry name" value="TrmO_N"/>
    <property type="match status" value="2"/>
</dbReference>
<feature type="transmembrane region" description="Helical" evidence="3">
    <location>
        <begin position="6"/>
        <end position="23"/>
    </location>
</feature>
<dbReference type="PANTHER" id="PTHR12818">
    <property type="entry name" value="TRNA (ADENINE(37)-N6)-METHYLTRANSFERASE"/>
    <property type="match status" value="1"/>
</dbReference>
<dbReference type="InterPro" id="IPR036413">
    <property type="entry name" value="YaeB-like_sf"/>
</dbReference>
<keyword evidence="3" id="KW-0812">Transmembrane</keyword>
<evidence type="ECO:0000259" key="4">
    <source>
        <dbReference type="PROSITE" id="PS51668"/>
    </source>
</evidence>
<dbReference type="PROSITE" id="PS51668">
    <property type="entry name" value="TSAA_2"/>
    <property type="match status" value="1"/>
</dbReference>
<dbReference type="InterPro" id="IPR040372">
    <property type="entry name" value="YaeB-like"/>
</dbReference>
<comment type="similarity">
    <text evidence="2">Belongs to the tRNA methyltransferase O family.</text>
</comment>
<evidence type="ECO:0000256" key="3">
    <source>
        <dbReference type="SAM" id="Phobius"/>
    </source>
</evidence>
<dbReference type="Gene3D" id="2.40.30.70">
    <property type="entry name" value="YaeB-like"/>
    <property type="match status" value="1"/>
</dbReference>
<name>A0AAD5UDX2_9FUNG</name>
<evidence type="ECO:0000313" key="6">
    <source>
        <dbReference type="Proteomes" id="UP001210925"/>
    </source>
</evidence>
<keyword evidence="1" id="KW-0949">S-adenosyl-L-methionine</keyword>
<dbReference type="InterPro" id="IPR036414">
    <property type="entry name" value="YaeB_N_sf"/>
</dbReference>
<evidence type="ECO:0000256" key="1">
    <source>
        <dbReference type="ARBA" id="ARBA00022691"/>
    </source>
</evidence>
<dbReference type="SUPFAM" id="SSF118196">
    <property type="entry name" value="YaeB-like"/>
    <property type="match status" value="1"/>
</dbReference>